<feature type="signal peptide" evidence="9">
    <location>
        <begin position="1"/>
        <end position="25"/>
    </location>
</feature>
<name>A0A7W8HHD9_9BURK</name>
<dbReference type="NCBIfam" id="TIGR01844">
    <property type="entry name" value="type_I_sec_TolC"/>
    <property type="match status" value="1"/>
</dbReference>
<evidence type="ECO:0000256" key="4">
    <source>
        <dbReference type="ARBA" id="ARBA00022452"/>
    </source>
</evidence>
<reference evidence="10 11" key="1">
    <citation type="submission" date="2020-08" db="EMBL/GenBank/DDBJ databases">
        <title>Genomic Encyclopedia of Type Strains, Phase IV (KMG-IV): sequencing the most valuable type-strain genomes for metagenomic binning, comparative biology and taxonomic classification.</title>
        <authorList>
            <person name="Goeker M."/>
        </authorList>
    </citation>
    <scope>NUCLEOTIDE SEQUENCE [LARGE SCALE GENOMIC DNA]</scope>
    <source>
        <strain evidence="10 11">DSM 29781</strain>
    </source>
</reference>
<comment type="caution">
    <text evidence="10">The sequence shown here is derived from an EMBL/GenBank/DDBJ whole genome shotgun (WGS) entry which is preliminary data.</text>
</comment>
<organism evidence="10 11">
    <name type="scientific">Quisquiliibacterium transsilvanicum</name>
    <dbReference type="NCBI Taxonomy" id="1549638"/>
    <lineage>
        <taxon>Bacteria</taxon>
        <taxon>Pseudomonadati</taxon>
        <taxon>Pseudomonadota</taxon>
        <taxon>Betaproteobacteria</taxon>
        <taxon>Burkholderiales</taxon>
        <taxon>Burkholderiaceae</taxon>
        <taxon>Quisquiliibacterium</taxon>
    </lineage>
</organism>
<evidence type="ECO:0000256" key="7">
    <source>
        <dbReference type="ARBA" id="ARBA00023237"/>
    </source>
</evidence>
<comment type="similarity">
    <text evidence="2">Belongs to the outer membrane factor (OMF) (TC 1.B.17) family.</text>
</comment>
<dbReference type="InterPro" id="IPR010130">
    <property type="entry name" value="T1SS_OMP_TolC"/>
</dbReference>
<dbReference type="GO" id="GO:0009279">
    <property type="term" value="C:cell outer membrane"/>
    <property type="evidence" value="ECO:0007669"/>
    <property type="project" value="UniProtKB-SubCell"/>
</dbReference>
<dbReference type="RefSeq" id="WP_246434899.1">
    <property type="nucleotide sequence ID" value="NZ_BAABEW010000002.1"/>
</dbReference>
<keyword evidence="11" id="KW-1185">Reference proteome</keyword>
<dbReference type="Gene3D" id="1.20.1600.10">
    <property type="entry name" value="Outer membrane efflux proteins (OEP)"/>
    <property type="match status" value="1"/>
</dbReference>
<keyword evidence="5" id="KW-0812">Transmembrane</keyword>
<dbReference type="GO" id="GO:0008233">
    <property type="term" value="F:peptidase activity"/>
    <property type="evidence" value="ECO:0007669"/>
    <property type="project" value="UniProtKB-KW"/>
</dbReference>
<evidence type="ECO:0000256" key="2">
    <source>
        <dbReference type="ARBA" id="ARBA00007613"/>
    </source>
</evidence>
<keyword evidence="4" id="KW-1134">Transmembrane beta strand</keyword>
<dbReference type="EMBL" id="JACHGB010000004">
    <property type="protein sequence ID" value="MBB5272045.1"/>
    <property type="molecule type" value="Genomic_DNA"/>
</dbReference>
<keyword evidence="7" id="KW-0998">Cell outer membrane</keyword>
<comment type="subcellular location">
    <subcellularLocation>
        <location evidence="1">Cell outer membrane</location>
    </subcellularLocation>
</comment>
<accession>A0A7W8HHD9</accession>
<dbReference type="Proteomes" id="UP000532440">
    <property type="component" value="Unassembled WGS sequence"/>
</dbReference>
<dbReference type="GO" id="GO:0015562">
    <property type="term" value="F:efflux transmembrane transporter activity"/>
    <property type="evidence" value="ECO:0007669"/>
    <property type="project" value="InterPro"/>
</dbReference>
<keyword evidence="6" id="KW-0472">Membrane</keyword>
<gene>
    <name evidence="10" type="ORF">HNQ70_002059</name>
</gene>
<evidence type="ECO:0000256" key="1">
    <source>
        <dbReference type="ARBA" id="ARBA00004442"/>
    </source>
</evidence>
<evidence type="ECO:0000313" key="10">
    <source>
        <dbReference type="EMBL" id="MBB5272045.1"/>
    </source>
</evidence>
<keyword evidence="8" id="KW-0175">Coiled coil</keyword>
<sequence length="446" mass="49254">MHCTLRGVRALLAMLALALPGAASGTSLQQAFLRALEHDAGLRASRAGLESSRERVPQARAQLLPQVQASWGRNFNDLTTTSTASAGPAARAESSYYSYSASLSVRQPLFNLQRYRNLQQANSLVVEAESGFEKARADLLVRLAGAYMEALFAREQLRFALSQREQLRVVLDAARKALAAGSGTRTDVDDAQARLDQALADELDARQALDFSDRQLHLLTGQPASELPALRPQALARLPVDTSPLEQWIAQAQRVNPEVHALQARLEAAQREVDKARASHAPTLEAVLQWSDSANDNVVSLNRRFENRAVGVQLVVPLYQGGAVQSQVRQALAELERATETLEDRRRQIALEVHREHRGVTGGESRIRALEQAVRSAQTQVQSTRQSRKAGVRTVLDELDAEQRLSRLERDLAQARYLYLMSSVRLQTLAGREPLEVVADVSRIFD</sequence>
<evidence type="ECO:0000256" key="6">
    <source>
        <dbReference type="ARBA" id="ARBA00023136"/>
    </source>
</evidence>
<protein>
    <submittedName>
        <fullName evidence="10">Outer membrane protein/protease secretion system outer membrane protein</fullName>
    </submittedName>
</protein>
<evidence type="ECO:0000256" key="3">
    <source>
        <dbReference type="ARBA" id="ARBA00022448"/>
    </source>
</evidence>
<dbReference type="Pfam" id="PF02321">
    <property type="entry name" value="OEP"/>
    <property type="match status" value="2"/>
</dbReference>
<proteinExistence type="inferred from homology"/>
<feature type="coiled-coil region" evidence="8">
    <location>
        <begin position="325"/>
        <end position="387"/>
    </location>
</feature>
<feature type="chain" id="PRO_5031021476" evidence="9">
    <location>
        <begin position="26"/>
        <end position="446"/>
    </location>
</feature>
<evidence type="ECO:0000313" key="11">
    <source>
        <dbReference type="Proteomes" id="UP000532440"/>
    </source>
</evidence>
<dbReference type="GO" id="GO:0006508">
    <property type="term" value="P:proteolysis"/>
    <property type="evidence" value="ECO:0007669"/>
    <property type="project" value="UniProtKB-KW"/>
</dbReference>
<dbReference type="SUPFAM" id="SSF56954">
    <property type="entry name" value="Outer membrane efflux proteins (OEP)"/>
    <property type="match status" value="1"/>
</dbReference>
<dbReference type="InterPro" id="IPR051906">
    <property type="entry name" value="TolC-like"/>
</dbReference>
<evidence type="ECO:0000256" key="8">
    <source>
        <dbReference type="SAM" id="Coils"/>
    </source>
</evidence>
<keyword evidence="9" id="KW-0732">Signal</keyword>
<dbReference type="AlphaFoldDB" id="A0A7W8HHD9"/>
<keyword evidence="3" id="KW-0813">Transport</keyword>
<evidence type="ECO:0000256" key="9">
    <source>
        <dbReference type="SAM" id="SignalP"/>
    </source>
</evidence>
<dbReference type="InterPro" id="IPR003423">
    <property type="entry name" value="OMP_efflux"/>
</dbReference>
<keyword evidence="10" id="KW-0645">Protease</keyword>
<dbReference type="PANTHER" id="PTHR30026">
    <property type="entry name" value="OUTER MEMBRANE PROTEIN TOLC"/>
    <property type="match status" value="1"/>
</dbReference>
<dbReference type="GO" id="GO:0015288">
    <property type="term" value="F:porin activity"/>
    <property type="evidence" value="ECO:0007669"/>
    <property type="project" value="TreeGrafter"/>
</dbReference>
<dbReference type="PANTHER" id="PTHR30026:SF20">
    <property type="entry name" value="OUTER MEMBRANE PROTEIN TOLC"/>
    <property type="match status" value="1"/>
</dbReference>
<evidence type="ECO:0000256" key="5">
    <source>
        <dbReference type="ARBA" id="ARBA00022692"/>
    </source>
</evidence>
<dbReference type="GO" id="GO:1990281">
    <property type="term" value="C:efflux pump complex"/>
    <property type="evidence" value="ECO:0007669"/>
    <property type="project" value="TreeGrafter"/>
</dbReference>
<keyword evidence="10" id="KW-0378">Hydrolase</keyword>